<dbReference type="GO" id="GO:0004932">
    <property type="term" value="F:mating-type factor pheromone receptor activity"/>
    <property type="evidence" value="ECO:0007669"/>
    <property type="project" value="InterPro"/>
</dbReference>
<evidence type="ECO:0000313" key="13">
    <source>
        <dbReference type="Proteomes" id="UP000799437"/>
    </source>
</evidence>
<keyword evidence="6" id="KW-0297">G-protein coupled receptor</keyword>
<dbReference type="AlphaFoldDB" id="A0A6A6W1S1"/>
<dbReference type="RefSeq" id="XP_033598405.1">
    <property type="nucleotide sequence ID" value="XM_033747254.1"/>
</dbReference>
<feature type="transmembrane region" description="Helical" evidence="11">
    <location>
        <begin position="158"/>
        <end position="188"/>
    </location>
</feature>
<feature type="transmembrane region" description="Helical" evidence="11">
    <location>
        <begin position="74"/>
        <end position="96"/>
    </location>
</feature>
<evidence type="ECO:0000256" key="8">
    <source>
        <dbReference type="ARBA" id="ARBA00023170"/>
    </source>
</evidence>
<feature type="transmembrane region" description="Helical" evidence="11">
    <location>
        <begin position="269"/>
        <end position="290"/>
    </location>
</feature>
<feature type="transmembrane region" description="Helical" evidence="11">
    <location>
        <begin position="6"/>
        <end position="25"/>
    </location>
</feature>
<reference evidence="12" key="1">
    <citation type="journal article" date="2020" name="Stud. Mycol.">
        <title>101 Dothideomycetes genomes: a test case for predicting lifestyles and emergence of pathogens.</title>
        <authorList>
            <person name="Haridas S."/>
            <person name="Albert R."/>
            <person name="Binder M."/>
            <person name="Bloem J."/>
            <person name="Labutti K."/>
            <person name="Salamov A."/>
            <person name="Andreopoulos B."/>
            <person name="Baker S."/>
            <person name="Barry K."/>
            <person name="Bills G."/>
            <person name="Bluhm B."/>
            <person name="Cannon C."/>
            <person name="Castanera R."/>
            <person name="Culley D."/>
            <person name="Daum C."/>
            <person name="Ezra D."/>
            <person name="Gonzalez J."/>
            <person name="Henrissat B."/>
            <person name="Kuo A."/>
            <person name="Liang C."/>
            <person name="Lipzen A."/>
            <person name="Lutzoni F."/>
            <person name="Magnuson J."/>
            <person name="Mondo S."/>
            <person name="Nolan M."/>
            <person name="Ohm R."/>
            <person name="Pangilinan J."/>
            <person name="Park H.-J."/>
            <person name="Ramirez L."/>
            <person name="Alfaro M."/>
            <person name="Sun H."/>
            <person name="Tritt A."/>
            <person name="Yoshinaga Y."/>
            <person name="Zwiers L.-H."/>
            <person name="Turgeon B."/>
            <person name="Goodwin S."/>
            <person name="Spatafora J."/>
            <person name="Crous P."/>
            <person name="Grigoriev I."/>
        </authorList>
    </citation>
    <scope>NUCLEOTIDE SEQUENCE</scope>
    <source>
        <strain evidence="12">CBS 121739</strain>
    </source>
</reference>
<dbReference type="Proteomes" id="UP000799437">
    <property type="component" value="Unassembled WGS sequence"/>
</dbReference>
<feature type="compositionally biased region" description="Acidic residues" evidence="10">
    <location>
        <begin position="392"/>
        <end position="401"/>
    </location>
</feature>
<name>A0A6A6W1S1_9PEZI</name>
<feature type="transmembrane region" description="Helical" evidence="11">
    <location>
        <begin position="117"/>
        <end position="138"/>
    </location>
</feature>
<dbReference type="EMBL" id="ML996576">
    <property type="protein sequence ID" value="KAF2755954.1"/>
    <property type="molecule type" value="Genomic_DNA"/>
</dbReference>
<evidence type="ECO:0000256" key="4">
    <source>
        <dbReference type="ARBA" id="ARBA00022692"/>
    </source>
</evidence>
<protein>
    <submittedName>
        <fullName evidence="12">STE3-domain-containing protein</fullName>
    </submittedName>
</protein>
<feature type="transmembrane region" description="Helical" evidence="11">
    <location>
        <begin position="32"/>
        <end position="54"/>
    </location>
</feature>
<keyword evidence="4 11" id="KW-0812">Transmembrane</keyword>
<keyword evidence="5 11" id="KW-1133">Transmembrane helix</keyword>
<dbReference type="GeneID" id="54488308"/>
<dbReference type="Pfam" id="PF02076">
    <property type="entry name" value="STE3"/>
    <property type="match status" value="1"/>
</dbReference>
<evidence type="ECO:0000256" key="11">
    <source>
        <dbReference type="SAM" id="Phobius"/>
    </source>
</evidence>
<organism evidence="12 13">
    <name type="scientific">Pseudovirgaria hyperparasitica</name>
    <dbReference type="NCBI Taxonomy" id="470096"/>
    <lineage>
        <taxon>Eukaryota</taxon>
        <taxon>Fungi</taxon>
        <taxon>Dikarya</taxon>
        <taxon>Ascomycota</taxon>
        <taxon>Pezizomycotina</taxon>
        <taxon>Dothideomycetes</taxon>
        <taxon>Dothideomycetes incertae sedis</taxon>
        <taxon>Acrospermales</taxon>
        <taxon>Acrospermaceae</taxon>
        <taxon>Pseudovirgaria</taxon>
    </lineage>
</organism>
<keyword evidence="3" id="KW-0589">Pheromone response</keyword>
<dbReference type="InterPro" id="IPR001499">
    <property type="entry name" value="GPCR_STE3"/>
</dbReference>
<dbReference type="OrthoDB" id="2874149at2759"/>
<accession>A0A6A6W1S1</accession>
<dbReference type="GO" id="GO:0005886">
    <property type="term" value="C:plasma membrane"/>
    <property type="evidence" value="ECO:0007669"/>
    <property type="project" value="TreeGrafter"/>
</dbReference>
<feature type="transmembrane region" description="Helical" evidence="11">
    <location>
        <begin position="209"/>
        <end position="229"/>
    </location>
</feature>
<evidence type="ECO:0000256" key="2">
    <source>
        <dbReference type="ARBA" id="ARBA00011085"/>
    </source>
</evidence>
<comment type="similarity">
    <text evidence="2">Belongs to the G-protein coupled receptor 4 family.</text>
</comment>
<evidence type="ECO:0000256" key="10">
    <source>
        <dbReference type="SAM" id="MobiDB-lite"/>
    </source>
</evidence>
<evidence type="ECO:0000313" key="12">
    <source>
        <dbReference type="EMBL" id="KAF2755954.1"/>
    </source>
</evidence>
<dbReference type="CDD" id="cd14966">
    <property type="entry name" value="7tmD_STE3"/>
    <property type="match status" value="1"/>
</dbReference>
<feature type="region of interest" description="Disordered" evidence="10">
    <location>
        <begin position="392"/>
        <end position="411"/>
    </location>
</feature>
<dbReference type="PANTHER" id="PTHR28097">
    <property type="entry name" value="PHEROMONE A FACTOR RECEPTOR"/>
    <property type="match status" value="1"/>
</dbReference>
<dbReference type="GO" id="GO:0000750">
    <property type="term" value="P:pheromone-dependent signal transduction involved in conjugation with cellular fusion"/>
    <property type="evidence" value="ECO:0007669"/>
    <property type="project" value="TreeGrafter"/>
</dbReference>
<keyword evidence="9" id="KW-0807">Transducer</keyword>
<evidence type="ECO:0000256" key="1">
    <source>
        <dbReference type="ARBA" id="ARBA00004141"/>
    </source>
</evidence>
<sequence length="411" mass="46046">MSPTRVVLVALAAIVVVVDIPPLIWHFKNRNIALFSLLLWLIILNLVTVTNALIWPTDDTSTWWDGQGLCDIQVRLLLAADYALSGSLVCIMQGLAKVMDTDRAVINQSRHDRIKKTTLDLTLCFGLPAALSILHLAIDQPARYVILTVSGCTVPISYNWVTLVLIWLVPVLITSVASFYALTVMYRMYRYRRQFSALLERSRTTKARFIRLFAMTQVLLTITLPLQLYSLSANLAMVQLEPYSWSVIHDHWSSTIILVPMDGVIDPTIWVRVVAGLLAFLFFGTGAEAITRYRGWLILLGLGKLFPSLLQQHSSITSNPSRVTISSVGSKAKFWTSWRARKGSASTEASATNISLFQRSLTTSTRVTDCPQMQTLDNIYITRGSLMFDIDPDLEAQDDGDDSTHEPRPRL</sequence>
<evidence type="ECO:0000256" key="7">
    <source>
        <dbReference type="ARBA" id="ARBA00023136"/>
    </source>
</evidence>
<comment type="subcellular location">
    <subcellularLocation>
        <location evidence="1">Membrane</location>
        <topology evidence="1">Multi-pass membrane protein</topology>
    </subcellularLocation>
</comment>
<evidence type="ECO:0000256" key="6">
    <source>
        <dbReference type="ARBA" id="ARBA00023040"/>
    </source>
</evidence>
<dbReference type="PRINTS" id="PR00899">
    <property type="entry name" value="GPCRSTE3"/>
</dbReference>
<keyword evidence="7 11" id="KW-0472">Membrane</keyword>
<feature type="compositionally biased region" description="Basic and acidic residues" evidence="10">
    <location>
        <begin position="402"/>
        <end position="411"/>
    </location>
</feature>
<keyword evidence="13" id="KW-1185">Reference proteome</keyword>
<evidence type="ECO:0000256" key="3">
    <source>
        <dbReference type="ARBA" id="ARBA00022507"/>
    </source>
</evidence>
<gene>
    <name evidence="12" type="ORF">EJ05DRAFT_502426</name>
</gene>
<dbReference type="PANTHER" id="PTHR28097:SF1">
    <property type="entry name" value="PHEROMONE A FACTOR RECEPTOR"/>
    <property type="match status" value="1"/>
</dbReference>
<keyword evidence="8" id="KW-0675">Receptor</keyword>
<evidence type="ECO:0000256" key="5">
    <source>
        <dbReference type="ARBA" id="ARBA00022989"/>
    </source>
</evidence>
<evidence type="ECO:0000256" key="9">
    <source>
        <dbReference type="ARBA" id="ARBA00023224"/>
    </source>
</evidence>
<proteinExistence type="inferred from homology"/>